<gene>
    <name evidence="2" type="ORF">FH972_001413</name>
</gene>
<evidence type="ECO:0000256" key="1">
    <source>
        <dbReference type="SAM" id="MobiDB-lite"/>
    </source>
</evidence>
<organism evidence="2 3">
    <name type="scientific">Carpinus fangiana</name>
    <dbReference type="NCBI Taxonomy" id="176857"/>
    <lineage>
        <taxon>Eukaryota</taxon>
        <taxon>Viridiplantae</taxon>
        <taxon>Streptophyta</taxon>
        <taxon>Embryophyta</taxon>
        <taxon>Tracheophyta</taxon>
        <taxon>Spermatophyta</taxon>
        <taxon>Magnoliopsida</taxon>
        <taxon>eudicotyledons</taxon>
        <taxon>Gunneridae</taxon>
        <taxon>Pentapetalae</taxon>
        <taxon>rosids</taxon>
        <taxon>fabids</taxon>
        <taxon>Fagales</taxon>
        <taxon>Betulaceae</taxon>
        <taxon>Carpinus</taxon>
    </lineage>
</organism>
<dbReference type="AlphaFoldDB" id="A0A5N6QEA4"/>
<protein>
    <submittedName>
        <fullName evidence="2">Uncharacterized protein</fullName>
    </submittedName>
</protein>
<keyword evidence="3" id="KW-1185">Reference proteome</keyword>
<dbReference type="EMBL" id="CM017321">
    <property type="protein sequence ID" value="KAE7996714.1"/>
    <property type="molecule type" value="Genomic_DNA"/>
</dbReference>
<proteinExistence type="predicted"/>
<feature type="compositionally biased region" description="Basic and acidic residues" evidence="1">
    <location>
        <begin position="1"/>
        <end position="12"/>
    </location>
</feature>
<evidence type="ECO:0000313" key="2">
    <source>
        <dbReference type="EMBL" id="KAE7996714.1"/>
    </source>
</evidence>
<accession>A0A5N6QEA4</accession>
<feature type="region of interest" description="Disordered" evidence="1">
    <location>
        <begin position="1"/>
        <end position="66"/>
    </location>
</feature>
<dbReference type="Proteomes" id="UP000327013">
    <property type="component" value="Chromosome 1"/>
</dbReference>
<evidence type="ECO:0000313" key="3">
    <source>
        <dbReference type="Proteomes" id="UP000327013"/>
    </source>
</evidence>
<name>A0A5N6QEA4_9ROSI</name>
<sequence length="141" mass="15195">MTAHCTRTETRRPPTLGRNPLKDTTTGDRSANPATPPRQRRRPAQLCHAHATSSASASSRAPPSYSLSLSASLMPSQLHSQPLCRCPRLNSHSLSLSVDSTPAHRPPLSFSVCRVGVLCYSSNYASLAHKDTNFAGEICTI</sequence>
<reference evidence="2 3" key="1">
    <citation type="submission" date="2019-06" db="EMBL/GenBank/DDBJ databases">
        <title>A chromosomal-level reference genome of Carpinus fangiana (Coryloideae, Betulaceae).</title>
        <authorList>
            <person name="Yang X."/>
            <person name="Wang Z."/>
            <person name="Zhang L."/>
            <person name="Hao G."/>
            <person name="Liu J."/>
            <person name="Yang Y."/>
        </authorList>
    </citation>
    <scope>NUCLEOTIDE SEQUENCE [LARGE SCALE GENOMIC DNA]</scope>
    <source>
        <strain evidence="2">Cfa_2016G</strain>
        <tissue evidence="2">Leaf</tissue>
    </source>
</reference>
<feature type="compositionally biased region" description="Low complexity" evidence="1">
    <location>
        <begin position="49"/>
        <end position="66"/>
    </location>
</feature>